<dbReference type="EMBL" id="FUWV01000006">
    <property type="protein sequence ID" value="SJZ64151.1"/>
    <property type="molecule type" value="Genomic_DNA"/>
</dbReference>
<dbReference type="AlphaFoldDB" id="A0A1T4MB99"/>
<evidence type="ECO:0000313" key="2">
    <source>
        <dbReference type="EMBL" id="SJZ64151.1"/>
    </source>
</evidence>
<feature type="region of interest" description="Disordered" evidence="1">
    <location>
        <begin position="1"/>
        <end position="24"/>
    </location>
</feature>
<organism evidence="2 3">
    <name type="scientific">Garciella nitratireducens DSM 15102</name>
    <dbReference type="NCBI Taxonomy" id="1121911"/>
    <lineage>
        <taxon>Bacteria</taxon>
        <taxon>Bacillati</taxon>
        <taxon>Bacillota</taxon>
        <taxon>Clostridia</taxon>
        <taxon>Eubacteriales</taxon>
        <taxon>Eubacteriaceae</taxon>
        <taxon>Garciella</taxon>
    </lineage>
</organism>
<dbReference type="Proteomes" id="UP000196365">
    <property type="component" value="Unassembled WGS sequence"/>
</dbReference>
<accession>A0A1T4MB99</accession>
<sequence>MEREIGGMKKTTKPNPDNRKDNVEKIDDTIGKTIQNMELAEEIIEIFYSITRVKFDLLIE</sequence>
<keyword evidence="3" id="KW-1185">Reference proteome</keyword>
<evidence type="ECO:0000313" key="3">
    <source>
        <dbReference type="Proteomes" id="UP000196365"/>
    </source>
</evidence>
<dbReference type="InterPro" id="IPR017524">
    <property type="entry name" value="SASP_thioredoxin-like"/>
</dbReference>
<reference evidence="2 3" key="1">
    <citation type="submission" date="2017-02" db="EMBL/GenBank/DDBJ databases">
        <authorList>
            <person name="Peterson S.W."/>
        </authorList>
    </citation>
    <scope>NUCLEOTIDE SEQUENCE [LARGE SCALE GENOMIC DNA]</scope>
    <source>
        <strain evidence="2 3">DSM 15102</strain>
    </source>
</reference>
<protein>
    <submittedName>
        <fullName evidence="2">Small, acid-soluble spore protein tlp</fullName>
    </submittedName>
</protein>
<gene>
    <name evidence="2" type="ORF">SAMN02745973_01277</name>
</gene>
<evidence type="ECO:0000256" key="1">
    <source>
        <dbReference type="SAM" id="MobiDB-lite"/>
    </source>
</evidence>
<proteinExistence type="predicted"/>
<dbReference type="Pfam" id="PF19824">
    <property type="entry name" value="Tlp"/>
    <property type="match status" value="1"/>
</dbReference>
<name>A0A1T4MB99_9FIRM</name>